<comment type="subcellular location">
    <subcellularLocation>
        <location evidence="1">Cell membrane</location>
        <topology evidence="1">Multi-pass membrane protein</topology>
    </subcellularLocation>
</comment>
<evidence type="ECO:0000256" key="2">
    <source>
        <dbReference type="ARBA" id="ARBA00022475"/>
    </source>
</evidence>
<proteinExistence type="predicted"/>
<dbReference type="RefSeq" id="WP_109562035.1">
    <property type="nucleotide sequence ID" value="NZ_LQPZ01000030.1"/>
</dbReference>
<dbReference type="InterPro" id="IPR018076">
    <property type="entry name" value="T2SS_GspF_dom"/>
</dbReference>
<evidence type="ECO:0000256" key="1">
    <source>
        <dbReference type="ARBA" id="ARBA00004651"/>
    </source>
</evidence>
<organism evidence="7 8">
    <name type="scientific">Mycolicibacillus trivialis</name>
    <dbReference type="NCBI Taxonomy" id="1798"/>
    <lineage>
        <taxon>Bacteria</taxon>
        <taxon>Bacillati</taxon>
        <taxon>Actinomycetota</taxon>
        <taxon>Actinomycetes</taxon>
        <taxon>Mycobacteriales</taxon>
        <taxon>Mycobacteriaceae</taxon>
        <taxon>Mycolicibacillus</taxon>
    </lineage>
</organism>
<dbReference type="EMBL" id="LQPZ01000030">
    <property type="protein sequence ID" value="ORX02818.1"/>
    <property type="molecule type" value="Genomic_DNA"/>
</dbReference>
<evidence type="ECO:0000256" key="5">
    <source>
        <dbReference type="ARBA" id="ARBA00023136"/>
    </source>
</evidence>
<dbReference type="PANTHER" id="PTHR35007:SF3">
    <property type="entry name" value="POSSIBLE CONSERVED ALANINE RICH MEMBRANE PROTEIN"/>
    <property type="match status" value="1"/>
</dbReference>
<dbReference type="OrthoDB" id="3267562at2"/>
<dbReference type="Pfam" id="PF00482">
    <property type="entry name" value="T2SSF"/>
    <property type="match status" value="1"/>
</dbReference>
<keyword evidence="4" id="KW-1133">Transmembrane helix</keyword>
<evidence type="ECO:0000313" key="8">
    <source>
        <dbReference type="Proteomes" id="UP000193090"/>
    </source>
</evidence>
<keyword evidence="2" id="KW-1003">Cell membrane</keyword>
<gene>
    <name evidence="7" type="ORF">AWC30_12185</name>
</gene>
<evidence type="ECO:0000256" key="4">
    <source>
        <dbReference type="ARBA" id="ARBA00022989"/>
    </source>
</evidence>
<comment type="caution">
    <text evidence="7">The sequence shown here is derived from an EMBL/GenBank/DDBJ whole genome shotgun (WGS) entry which is preliminary data.</text>
</comment>
<evidence type="ECO:0000259" key="6">
    <source>
        <dbReference type="Pfam" id="PF00482"/>
    </source>
</evidence>
<evidence type="ECO:0000256" key="3">
    <source>
        <dbReference type="ARBA" id="ARBA00022692"/>
    </source>
</evidence>
<dbReference type="AlphaFoldDB" id="A0A1X2EJN8"/>
<keyword evidence="8" id="KW-1185">Reference proteome</keyword>
<dbReference type="PANTHER" id="PTHR35007">
    <property type="entry name" value="INTEGRAL MEMBRANE PROTEIN-RELATED"/>
    <property type="match status" value="1"/>
</dbReference>
<accession>A0A1X2EJN8</accession>
<reference evidence="7 8" key="1">
    <citation type="submission" date="2016-01" db="EMBL/GenBank/DDBJ databases">
        <title>The new phylogeny of the genus Mycobacterium.</title>
        <authorList>
            <person name="Tarcisio F."/>
            <person name="Conor M."/>
            <person name="Antonella G."/>
            <person name="Elisabetta G."/>
            <person name="Giulia F.S."/>
            <person name="Sara T."/>
            <person name="Anna F."/>
            <person name="Clotilde B."/>
            <person name="Roberto B."/>
            <person name="Veronica D.S."/>
            <person name="Fabio R."/>
            <person name="Monica P."/>
            <person name="Olivier J."/>
            <person name="Enrico T."/>
            <person name="Nicola S."/>
        </authorList>
    </citation>
    <scope>NUCLEOTIDE SEQUENCE [LARGE SCALE GENOMIC DNA]</scope>
    <source>
        <strain evidence="7 8">DSM 44153</strain>
    </source>
</reference>
<dbReference type="Proteomes" id="UP000193090">
    <property type="component" value="Unassembled WGS sequence"/>
</dbReference>
<keyword evidence="3" id="KW-0812">Transmembrane</keyword>
<sequence length="189" mass="18545">MTAALLLAAAMLVVPRRAAVRARWPAAVGPRRDGPGRTGPDPLAVAAGLDVLGACLTAGMTVADAAAATAPTAPAVLAGVLQRAAGLLALGAAPEIAWSAPPSANTQIEALVRCARRSATSGTAMADAVVDLAAQFRREAADAATAAAERAGVLIAGPLGLCFLPAFVCLGVIPMVIGLAGDVLSPGLL</sequence>
<feature type="domain" description="Type II secretion system protein GspF" evidence="6">
    <location>
        <begin position="49"/>
        <end position="170"/>
    </location>
</feature>
<name>A0A1X2EJN8_9MYCO</name>
<dbReference type="STRING" id="1798.AWC30_12185"/>
<dbReference type="GO" id="GO:0005886">
    <property type="term" value="C:plasma membrane"/>
    <property type="evidence" value="ECO:0007669"/>
    <property type="project" value="UniProtKB-SubCell"/>
</dbReference>
<protein>
    <recommendedName>
        <fullName evidence="6">Type II secretion system protein GspF domain-containing protein</fullName>
    </recommendedName>
</protein>
<keyword evidence="5" id="KW-0472">Membrane</keyword>
<evidence type="ECO:0000313" key="7">
    <source>
        <dbReference type="EMBL" id="ORX02818.1"/>
    </source>
</evidence>